<dbReference type="GO" id="GO:0000932">
    <property type="term" value="C:P-body"/>
    <property type="evidence" value="ECO:0007669"/>
    <property type="project" value="TreeGrafter"/>
</dbReference>
<evidence type="ECO:0000313" key="3">
    <source>
        <dbReference type="EMBL" id="PHH52488.1"/>
    </source>
</evidence>
<dbReference type="NCBIfam" id="TIGR00087">
    <property type="entry name" value="surE"/>
    <property type="match status" value="1"/>
</dbReference>
<keyword evidence="4" id="KW-1185">Reference proteome</keyword>
<dbReference type="SUPFAM" id="SSF64167">
    <property type="entry name" value="SurE-like"/>
    <property type="match status" value="1"/>
</dbReference>
<evidence type="ECO:0000313" key="4">
    <source>
        <dbReference type="Proteomes" id="UP000222788"/>
    </source>
</evidence>
<dbReference type="PANTHER" id="PTHR47551">
    <property type="entry name" value="TUBULIN--TYROSINE LIGASE PBY1-RELATED"/>
    <property type="match status" value="1"/>
</dbReference>
<dbReference type="STRING" id="1035309.A0A2C5WY47"/>
<feature type="region of interest" description="Disordered" evidence="1">
    <location>
        <begin position="63"/>
        <end position="82"/>
    </location>
</feature>
<dbReference type="PROSITE" id="PS51221">
    <property type="entry name" value="TTL"/>
    <property type="match status" value="1"/>
</dbReference>
<dbReference type="Gene3D" id="3.40.1210.10">
    <property type="entry name" value="Survival protein SurE-like phosphatase/nucleotidase"/>
    <property type="match status" value="1"/>
</dbReference>
<dbReference type="InterPro" id="IPR027746">
    <property type="entry name" value="TTL"/>
</dbReference>
<name>A0A2C5WY47_9PEZI</name>
<feature type="region of interest" description="Disordered" evidence="1">
    <location>
        <begin position="518"/>
        <end position="547"/>
    </location>
</feature>
<proteinExistence type="predicted"/>
<accession>A0A2C5WY47</accession>
<dbReference type="GO" id="GO:0016874">
    <property type="term" value="F:ligase activity"/>
    <property type="evidence" value="ECO:0007669"/>
    <property type="project" value="UniProtKB-KW"/>
</dbReference>
<dbReference type="InterPro" id="IPR036523">
    <property type="entry name" value="SurE-like_sf"/>
</dbReference>
<dbReference type="EMBL" id="APWK03000066">
    <property type="protein sequence ID" value="PHH52488.1"/>
    <property type="molecule type" value="Genomic_DNA"/>
</dbReference>
<dbReference type="PANTHER" id="PTHR47551:SF1">
    <property type="entry name" value="TUBULIN--TYROSINE LIGASE PBY1-RELATED"/>
    <property type="match status" value="1"/>
</dbReference>
<organism evidence="3 4">
    <name type="scientific">Ceratocystis fimbriata CBS 114723</name>
    <dbReference type="NCBI Taxonomy" id="1035309"/>
    <lineage>
        <taxon>Eukaryota</taxon>
        <taxon>Fungi</taxon>
        <taxon>Dikarya</taxon>
        <taxon>Ascomycota</taxon>
        <taxon>Pezizomycotina</taxon>
        <taxon>Sordariomycetes</taxon>
        <taxon>Hypocreomycetidae</taxon>
        <taxon>Microascales</taxon>
        <taxon>Ceratocystidaceae</taxon>
        <taxon>Ceratocystis</taxon>
    </lineage>
</organism>
<protein>
    <submittedName>
        <fullName evidence="3">Putative tubulin--tyrosine ligase PBY1</fullName>
    </submittedName>
</protein>
<evidence type="ECO:0000256" key="1">
    <source>
        <dbReference type="SAM" id="MobiDB-lite"/>
    </source>
</evidence>
<dbReference type="Pfam" id="PF03133">
    <property type="entry name" value="TTL"/>
    <property type="match status" value="1"/>
</dbReference>
<reference evidence="3 4" key="1">
    <citation type="journal article" date="2013" name="Fungal Biol.">
        <title>Analysis of microsatellite markers in the genome of the plant pathogen Ceratocystis fimbriata.</title>
        <authorList>
            <person name="Simpson M.C."/>
            <person name="Wilken P.M."/>
            <person name="Coetzee M.P."/>
            <person name="Wingfield M.J."/>
            <person name="Wingfield B.D."/>
        </authorList>
    </citation>
    <scope>NUCLEOTIDE SEQUENCE [LARGE SCALE GENOMIC DNA]</scope>
    <source>
        <strain evidence="3 4">CBS 114723</strain>
    </source>
</reference>
<dbReference type="Gene3D" id="3.30.470.20">
    <property type="entry name" value="ATP-grasp fold, B domain"/>
    <property type="match status" value="1"/>
</dbReference>
<comment type="caution">
    <text evidence="3">The sequence shown here is derived from an EMBL/GenBank/DDBJ whole genome shotgun (WGS) entry which is preliminary data.</text>
</comment>
<dbReference type="GO" id="GO:0016787">
    <property type="term" value="F:hydrolase activity"/>
    <property type="evidence" value="ECO:0007669"/>
    <property type="project" value="InterPro"/>
</dbReference>
<feature type="compositionally biased region" description="Acidic residues" evidence="1">
    <location>
        <begin position="518"/>
        <end position="530"/>
    </location>
</feature>
<dbReference type="Proteomes" id="UP000222788">
    <property type="component" value="Unassembled WGS sequence"/>
</dbReference>
<dbReference type="OrthoDB" id="202825at2759"/>
<dbReference type="AlphaFoldDB" id="A0A2C5WY47"/>
<dbReference type="Pfam" id="PF01975">
    <property type="entry name" value="SurE"/>
    <property type="match status" value="1"/>
</dbReference>
<gene>
    <name evidence="3" type="primary">PBY1</name>
    <name evidence="3" type="ORF">CFIMG_005800RA</name>
</gene>
<keyword evidence="3" id="KW-0436">Ligase</keyword>
<sequence>MHILVTNDDGPPSPHSSPYVHTLVRQLKAAGHTVSVILPHAQRSWIGKAHIIGQTVKPVYYRPGSASHGDGPEAQGSVHKLPQASPAEEEWVLVDGTPASCVQIGVHHMFKHKAPIDLVVSGPNFGRNTTAVFALSSGTMGAAMEAAVCGFKAIALSYAFFTQNHDPDIIEAATRHSVRVIEAVYKQWPADKSIDLYSINVPLVGEVEANKTMWTDILQNYWTEGSCFEEIDGGAEDDDADLQEENIRQGSILSETNGPVSGHIHRHFKWAPKFAGVYKSVEESEPGNDGWIVKEKLTSVTPLKANFSQAGHHLHGKELELSSSATSANPGPSSLFAAIKYDDPYVQPIIVSALERLFPGVFKILSPEVKGDDPISLATYIPGASKVLQIMAYEALDFDYAAQHSNTTFINSYMIRKALIRKHYLSLAVQHWVAKHPESILKKAVKPSDAFEVDYAEFLDDSLIEAFDLRQSMDENESRNAEDRQWWILKPGMSDRGQGIRLFSTMEELQDIFDEWEAERPDSDDEGDVGEDAHSADGSAVAQDGAGSGGDYITASHLRHFVAQQYIHPPLLPAGDNRKFHIRTYVMCTGRMSVYVYDDMLALSAGQEYTAPWADTNLDAHLTNTCRQDELPEGAEPVVKRLSEVAFPPDSTSYATLRMQIGEIVGDLFEGAARAMAMHFSPLANAFEVFGVDFLVGADGIPYLLEVNSFPDFRQTGDKLSAVVEGFWVETLRHAVGGFFGLQASKPAADEPQLQLVRKVELGL</sequence>
<reference evidence="3 4" key="2">
    <citation type="journal article" date="2013" name="IMA Fungus">
        <title>IMA Genome-F 1: Ceratocystis fimbriata: Draft nuclear genome sequence for the plant pathogen, Ceratocystis fimbriata.</title>
        <authorList>
            <person name="Wilken P.M."/>
            <person name="Steenkamp E.T."/>
            <person name="Wingfield M.J."/>
            <person name="de Beer Z.W."/>
            <person name="Wingfield B.D."/>
        </authorList>
    </citation>
    <scope>NUCLEOTIDE SEQUENCE [LARGE SCALE GENOMIC DNA]</scope>
    <source>
        <strain evidence="3 4">CBS 114723</strain>
    </source>
</reference>
<dbReference type="SUPFAM" id="SSF56059">
    <property type="entry name" value="Glutathione synthetase ATP-binding domain-like"/>
    <property type="match status" value="1"/>
</dbReference>
<evidence type="ECO:0000259" key="2">
    <source>
        <dbReference type="Pfam" id="PF01975"/>
    </source>
</evidence>
<dbReference type="InterPro" id="IPR004344">
    <property type="entry name" value="TTL/TTLL_fam"/>
</dbReference>
<dbReference type="InterPro" id="IPR002828">
    <property type="entry name" value="SurE-like_Pase/nucleotidase"/>
</dbReference>
<feature type="domain" description="Survival protein SurE-like phosphatase/nucleotidase" evidence="2">
    <location>
        <begin position="3"/>
        <end position="223"/>
    </location>
</feature>